<sequence length="143" mass="16287">MNATPIPASADADNPVYQQRPSLDEVIQFVRTFSGERRMALQAETRLEEDMGITGDDGAELLEEAENTFGVALHTEEDGFRALFELRENEYLFSSEGLDLLGLGRLCRWIRDIPEPVITDLTIGRLHQVLVKAYRNSQKYREK</sequence>
<proteinExistence type="predicted"/>
<evidence type="ECO:0000313" key="1">
    <source>
        <dbReference type="EMBL" id="AUX95430.1"/>
    </source>
</evidence>
<keyword evidence="2" id="KW-1185">Reference proteome</keyword>
<dbReference type="Proteomes" id="UP000238365">
    <property type="component" value="Chromosome"/>
</dbReference>
<dbReference type="OrthoDB" id="5737266at2"/>
<dbReference type="AlphaFoldDB" id="A0A1X1E2L5"/>
<protein>
    <submittedName>
        <fullName evidence="1">Uncharacterized protein</fullName>
    </submittedName>
</protein>
<accession>A0A1X1E2L5</accession>
<reference evidence="1 2" key="1">
    <citation type="submission" date="2018-01" db="EMBL/GenBank/DDBJ databases">
        <title>Complete and assembled Genome of Pantoea gaviniae DSM22758T.</title>
        <authorList>
            <person name="Stevens M.J.A."/>
            <person name="Zurfluh K."/>
            <person name="Stephan R."/>
        </authorList>
    </citation>
    <scope>NUCLEOTIDE SEQUENCE [LARGE SCALE GENOMIC DNA]</scope>
    <source>
        <strain evidence="1 2">DSM 22758</strain>
    </source>
</reference>
<organism evidence="1 2">
    <name type="scientific">Mixta gaviniae</name>
    <dbReference type="NCBI Taxonomy" id="665914"/>
    <lineage>
        <taxon>Bacteria</taxon>
        <taxon>Pseudomonadati</taxon>
        <taxon>Pseudomonadota</taxon>
        <taxon>Gammaproteobacteria</taxon>
        <taxon>Enterobacterales</taxon>
        <taxon>Erwiniaceae</taxon>
        <taxon>Mixta</taxon>
    </lineage>
</organism>
<evidence type="ECO:0000313" key="2">
    <source>
        <dbReference type="Proteomes" id="UP000238365"/>
    </source>
</evidence>
<dbReference type="EMBL" id="CP026377">
    <property type="protein sequence ID" value="AUX95430.1"/>
    <property type="molecule type" value="Genomic_DNA"/>
</dbReference>
<dbReference type="KEGG" id="pgz:C2E15_09150"/>
<name>A0A1X1E2L5_9GAMM</name>
<gene>
    <name evidence="1" type="ORF">C2E15_09150</name>
</gene>